<evidence type="ECO:0000313" key="3">
    <source>
        <dbReference type="Proteomes" id="UP000030746"/>
    </source>
</evidence>
<reference evidence="2 3" key="1">
    <citation type="journal article" date="2013" name="Nature">
        <title>Insights into bilaterian evolution from three spiralian genomes.</title>
        <authorList>
            <person name="Simakov O."/>
            <person name="Marletaz F."/>
            <person name="Cho S.J."/>
            <person name="Edsinger-Gonzales E."/>
            <person name="Havlak P."/>
            <person name="Hellsten U."/>
            <person name="Kuo D.H."/>
            <person name="Larsson T."/>
            <person name="Lv J."/>
            <person name="Arendt D."/>
            <person name="Savage R."/>
            <person name="Osoegawa K."/>
            <person name="de Jong P."/>
            <person name="Grimwood J."/>
            <person name="Chapman J.A."/>
            <person name="Shapiro H."/>
            <person name="Aerts A."/>
            <person name="Otillar R.P."/>
            <person name="Terry A.Y."/>
            <person name="Boore J.L."/>
            <person name="Grigoriev I.V."/>
            <person name="Lindberg D.R."/>
            <person name="Seaver E.C."/>
            <person name="Weisblat D.A."/>
            <person name="Putnam N.H."/>
            <person name="Rokhsar D.S."/>
        </authorList>
    </citation>
    <scope>NUCLEOTIDE SEQUENCE [LARGE SCALE GENOMIC DNA]</scope>
</reference>
<protein>
    <submittedName>
        <fullName evidence="2">Uncharacterized protein</fullName>
    </submittedName>
</protein>
<dbReference type="OMA" id="CIEWESK"/>
<evidence type="ECO:0000256" key="1">
    <source>
        <dbReference type="SAM" id="SignalP"/>
    </source>
</evidence>
<dbReference type="AlphaFoldDB" id="V4ALE4"/>
<dbReference type="GeneID" id="20235845"/>
<dbReference type="CTD" id="20235845"/>
<feature type="chain" id="PRO_5004717301" evidence="1">
    <location>
        <begin position="18"/>
        <end position="153"/>
    </location>
</feature>
<gene>
    <name evidence="2" type="ORF">LOTGIDRAFT_153038</name>
</gene>
<dbReference type="EMBL" id="KB201304">
    <property type="protein sequence ID" value="ESO97927.1"/>
    <property type="molecule type" value="Genomic_DNA"/>
</dbReference>
<organism evidence="2 3">
    <name type="scientific">Lottia gigantea</name>
    <name type="common">Giant owl limpet</name>
    <dbReference type="NCBI Taxonomy" id="225164"/>
    <lineage>
        <taxon>Eukaryota</taxon>
        <taxon>Metazoa</taxon>
        <taxon>Spiralia</taxon>
        <taxon>Lophotrochozoa</taxon>
        <taxon>Mollusca</taxon>
        <taxon>Gastropoda</taxon>
        <taxon>Patellogastropoda</taxon>
        <taxon>Lottioidea</taxon>
        <taxon>Lottiidae</taxon>
        <taxon>Lottia</taxon>
    </lineage>
</organism>
<evidence type="ECO:0000313" key="2">
    <source>
        <dbReference type="EMBL" id="ESO97927.1"/>
    </source>
</evidence>
<dbReference type="OrthoDB" id="6160620at2759"/>
<name>V4ALE4_LOTGI</name>
<dbReference type="HOGENOM" id="CLU_1715321_0_0_1"/>
<feature type="signal peptide" evidence="1">
    <location>
        <begin position="1"/>
        <end position="17"/>
    </location>
</feature>
<dbReference type="KEGG" id="lgi:LOTGIDRAFT_153038"/>
<keyword evidence="1" id="KW-0732">Signal</keyword>
<dbReference type="RefSeq" id="XP_009051767.1">
    <property type="nucleotide sequence ID" value="XM_009053519.1"/>
</dbReference>
<dbReference type="Proteomes" id="UP000030746">
    <property type="component" value="Unassembled WGS sequence"/>
</dbReference>
<keyword evidence="3" id="KW-1185">Reference proteome</keyword>
<accession>V4ALE4</accession>
<proteinExistence type="predicted"/>
<sequence>MNWLVIFSLLGLSGVNALPTTPPTTTILTTTAECQWQDNKVEQCRVYTCENGRWLGFEFTATKTCCYTRPDHPKCIMFFPELFETTTPPTTTFPTTTTECTNSGKVENCMSYWCSNGRYQPFEFTATHSCCQTKPFHPRCIMMFPELSGTARP</sequence>